<feature type="transmembrane region" description="Helical" evidence="6">
    <location>
        <begin position="89"/>
        <end position="109"/>
    </location>
</feature>
<evidence type="ECO:0000256" key="3">
    <source>
        <dbReference type="ARBA" id="ARBA00022692"/>
    </source>
</evidence>
<feature type="transmembrane region" description="Helical" evidence="6">
    <location>
        <begin position="178"/>
        <end position="202"/>
    </location>
</feature>
<dbReference type="PANTHER" id="PTHR23537">
    <property type="match status" value="1"/>
</dbReference>
<evidence type="ECO:0000256" key="1">
    <source>
        <dbReference type="ARBA" id="ARBA00004651"/>
    </source>
</evidence>
<feature type="transmembrane region" description="Helical" evidence="6">
    <location>
        <begin position="258"/>
        <end position="278"/>
    </location>
</feature>
<sequence>MADDQEMLRSRSKANSILPVVGGLLGLAVAMGIGRFSYTPLLPAMRQQTHFSTSFAGVLASWNYFGYLVGAILVAIFPARVQTDMRVRYRIVVTGLIGSVVSTAVMGLTSSHTWWCLLRGFGGLFSAVVLVVSSSLVMDWLARRGTGQQAGILYSGVGIGIVCTGVLVPYLTRRGGWQLGWLGLGCLGAGLTILASVFLRTVGDGNSAYHATNKSQPDLKAPFPLWSITLVYGLEGLGYIVMATFITDFFHDETSVAWLGAVSWIFVGLAGAPSTWLWTKGARVWGGGRATVTAFLAQAVGILLPVIHPGIWEAMVGSVLFGGTFMGITSLALSIGRTCSPERTGTVIGMMTTMFSIGQVIGPILAGIITTETHTFRLAMMLSGLIILAAALLLRCTQKRVTTV</sequence>
<reference evidence="8 9" key="1">
    <citation type="journal article" date="2024" name="Int. J. Mol. Sci.">
        <title>Exploration of Alicyclobacillus spp. Genome in Search of Antibiotic Resistance.</title>
        <authorList>
            <person name="Bucka-Kolendo J."/>
            <person name="Kiousi D.E."/>
            <person name="Dekowska A."/>
            <person name="Mikolajczuk-Szczyrba A."/>
            <person name="Karadedos D.M."/>
            <person name="Michael P."/>
            <person name="Galanis A."/>
            <person name="Sokolowska B."/>
        </authorList>
    </citation>
    <scope>NUCLEOTIDE SEQUENCE [LARGE SCALE GENOMIC DNA]</scope>
    <source>
        <strain evidence="8 9">KKP 3000</strain>
    </source>
</reference>
<dbReference type="InterPro" id="IPR020846">
    <property type="entry name" value="MFS_dom"/>
</dbReference>
<feature type="transmembrane region" description="Helical" evidence="6">
    <location>
        <begin position="223"/>
        <end position="246"/>
    </location>
</feature>
<feature type="transmembrane region" description="Helical" evidence="6">
    <location>
        <begin position="375"/>
        <end position="394"/>
    </location>
</feature>
<comment type="caution">
    <text evidence="8">The sequence shown here is derived from an EMBL/GenBank/DDBJ whole genome shotgun (WGS) entry which is preliminary data.</text>
</comment>
<dbReference type="Proteomes" id="UP001579974">
    <property type="component" value="Unassembled WGS sequence"/>
</dbReference>
<evidence type="ECO:0000256" key="4">
    <source>
        <dbReference type="ARBA" id="ARBA00022989"/>
    </source>
</evidence>
<feature type="transmembrane region" description="Helical" evidence="6">
    <location>
        <begin position="58"/>
        <end position="77"/>
    </location>
</feature>
<dbReference type="PROSITE" id="PS50850">
    <property type="entry name" value="MFS"/>
    <property type="match status" value="1"/>
</dbReference>
<evidence type="ECO:0000259" key="7">
    <source>
        <dbReference type="PROSITE" id="PS50850"/>
    </source>
</evidence>
<evidence type="ECO:0000256" key="6">
    <source>
        <dbReference type="SAM" id="Phobius"/>
    </source>
</evidence>
<feature type="transmembrane region" description="Helical" evidence="6">
    <location>
        <begin position="121"/>
        <end position="141"/>
    </location>
</feature>
<organism evidence="8 9">
    <name type="scientific">Alicyclobacillus fastidiosus</name>
    <dbReference type="NCBI Taxonomy" id="392011"/>
    <lineage>
        <taxon>Bacteria</taxon>
        <taxon>Bacillati</taxon>
        <taxon>Bacillota</taxon>
        <taxon>Bacilli</taxon>
        <taxon>Bacillales</taxon>
        <taxon>Alicyclobacillaceae</taxon>
        <taxon>Alicyclobacillus</taxon>
    </lineage>
</organism>
<protein>
    <submittedName>
        <fullName evidence="8">YbfB/YjiJ family MFS transporter</fullName>
    </submittedName>
</protein>
<feature type="domain" description="Major facilitator superfamily (MFS) profile" evidence="7">
    <location>
        <begin position="18"/>
        <end position="401"/>
    </location>
</feature>
<dbReference type="Pfam" id="PF06779">
    <property type="entry name" value="MFS_4"/>
    <property type="match status" value="1"/>
</dbReference>
<keyword evidence="2" id="KW-0813">Transport</keyword>
<evidence type="ECO:0000256" key="5">
    <source>
        <dbReference type="ARBA" id="ARBA00023136"/>
    </source>
</evidence>
<evidence type="ECO:0000313" key="9">
    <source>
        <dbReference type="Proteomes" id="UP001579974"/>
    </source>
</evidence>
<evidence type="ECO:0000313" key="8">
    <source>
        <dbReference type="EMBL" id="MFB5189087.1"/>
    </source>
</evidence>
<comment type="subcellular location">
    <subcellularLocation>
        <location evidence="1">Cell membrane</location>
        <topology evidence="1">Multi-pass membrane protein</topology>
    </subcellularLocation>
</comment>
<gene>
    <name evidence="8" type="ORF">KKP3000_002085</name>
</gene>
<dbReference type="RefSeq" id="WP_275472764.1">
    <property type="nucleotide sequence ID" value="NZ_CP162940.1"/>
</dbReference>
<name>A0ABV5AA67_9BACL</name>
<proteinExistence type="predicted"/>
<keyword evidence="4 6" id="KW-1133">Transmembrane helix</keyword>
<keyword evidence="5 6" id="KW-0472">Membrane</keyword>
<keyword evidence="9" id="KW-1185">Reference proteome</keyword>
<evidence type="ECO:0000256" key="2">
    <source>
        <dbReference type="ARBA" id="ARBA00022448"/>
    </source>
</evidence>
<dbReference type="Gene3D" id="1.20.1250.20">
    <property type="entry name" value="MFS general substrate transporter like domains"/>
    <property type="match status" value="1"/>
</dbReference>
<dbReference type="EMBL" id="JBDXSU010000002">
    <property type="protein sequence ID" value="MFB5189087.1"/>
    <property type="molecule type" value="Genomic_DNA"/>
</dbReference>
<dbReference type="InterPro" id="IPR036259">
    <property type="entry name" value="MFS_trans_sf"/>
</dbReference>
<keyword evidence="3 6" id="KW-0812">Transmembrane</keyword>
<feature type="transmembrane region" description="Helical" evidence="6">
    <location>
        <begin position="290"/>
        <end position="308"/>
    </location>
</feature>
<feature type="transmembrane region" description="Helical" evidence="6">
    <location>
        <begin position="347"/>
        <end position="369"/>
    </location>
</feature>
<dbReference type="InterPro" id="IPR010645">
    <property type="entry name" value="MFS_4"/>
</dbReference>
<feature type="transmembrane region" description="Helical" evidence="6">
    <location>
        <begin position="314"/>
        <end position="335"/>
    </location>
</feature>
<feature type="transmembrane region" description="Helical" evidence="6">
    <location>
        <begin position="17"/>
        <end position="38"/>
    </location>
</feature>
<feature type="transmembrane region" description="Helical" evidence="6">
    <location>
        <begin position="153"/>
        <end position="172"/>
    </location>
</feature>
<dbReference type="SUPFAM" id="SSF103473">
    <property type="entry name" value="MFS general substrate transporter"/>
    <property type="match status" value="1"/>
</dbReference>
<dbReference type="PANTHER" id="PTHR23537:SF1">
    <property type="entry name" value="SUGAR TRANSPORTER"/>
    <property type="match status" value="1"/>
</dbReference>
<accession>A0ABV5AA67</accession>